<name>A0A532UZ32_UNCL8</name>
<dbReference type="EMBL" id="NJBN01000006">
    <property type="protein sequence ID" value="TKJ40007.1"/>
    <property type="molecule type" value="Genomic_DNA"/>
</dbReference>
<feature type="transmembrane region" description="Helical" evidence="1">
    <location>
        <begin position="90"/>
        <end position="111"/>
    </location>
</feature>
<dbReference type="Pfam" id="PF01663">
    <property type="entry name" value="Phosphodiest"/>
    <property type="match status" value="1"/>
</dbReference>
<dbReference type="InterPro" id="IPR002591">
    <property type="entry name" value="Phosphodiest/P_Trfase"/>
</dbReference>
<keyword evidence="1" id="KW-0812">Transmembrane</keyword>
<evidence type="ECO:0008006" key="4">
    <source>
        <dbReference type="Google" id="ProtNLM"/>
    </source>
</evidence>
<sequence length="638" mass="72359">MSDTSRTRLKDLPLSILLGIGFCSLLGFLLGLRILNWNPDLTTNLQSTFFLLLSTSYLYAILGLIVGILFWVLFFILSRILGKDFAGRKFVKPWIVLYCVLSGLIFIYLALTRQDLRSGNFDNFILIGYYLSIIAFGWLLIRSLQPKTHLTGNRRRNVTLPKFFGITALYFVVIFSYTLFTASVSDSDVDYGDPEEIKASMKNVNDDMRIAIVGWDGAEWSIVQDLLAKGDLPNLRSLIEEGVSAPFKSLPSTKSPLVWTSIATGKLPSKHGIEDFGSFQFPGMVNNFAEYPDGLGLYRLISRFMSQADLPVTSTTRRCKAIWNILSEANLSVGLIGYWASWPAEAVNGFVVSDRFTYTLFNPRSSIKSLKQGQTYPSELLNELSAFCRLPDSITDEERSRFMPATGGKQAYPDDWDEDQYEDWNPLYQFELAYTAAESYRGAGLYLYQKYRPAFFTVYFQAVDMISHFFWQYHRPDEFVSVPENDVARFGNVLPETYRYMDEILGEFLNVLEPGTDVLILSDHGFGFDLNPRVSFRTGEHRLHGIFVASGPHFQNGLELDEINVLDITPTLLHLYGLPVAEDMDGQVLTDVIDADFLDIYPPQQIKTYETGRRVSSITRSDADAQVREQIRALGYVN</sequence>
<protein>
    <recommendedName>
        <fullName evidence="4">Sulfatase N-terminal domain-containing protein</fullName>
    </recommendedName>
</protein>
<proteinExistence type="predicted"/>
<evidence type="ECO:0000256" key="1">
    <source>
        <dbReference type="SAM" id="Phobius"/>
    </source>
</evidence>
<keyword evidence="1" id="KW-0472">Membrane</keyword>
<accession>A0A532UZ32</accession>
<dbReference type="GO" id="GO:0016787">
    <property type="term" value="F:hydrolase activity"/>
    <property type="evidence" value="ECO:0007669"/>
    <property type="project" value="UniProtKB-ARBA"/>
</dbReference>
<keyword evidence="1" id="KW-1133">Transmembrane helix</keyword>
<gene>
    <name evidence="2" type="ORF">CEE37_09735</name>
</gene>
<comment type="caution">
    <text evidence="2">The sequence shown here is derived from an EMBL/GenBank/DDBJ whole genome shotgun (WGS) entry which is preliminary data.</text>
</comment>
<dbReference type="Proteomes" id="UP000319619">
    <property type="component" value="Unassembled WGS sequence"/>
</dbReference>
<dbReference type="InterPro" id="IPR017850">
    <property type="entry name" value="Alkaline_phosphatase_core_sf"/>
</dbReference>
<organism evidence="2 3">
    <name type="scientific">candidate division LCP-89 bacterium B3_LCP</name>
    <dbReference type="NCBI Taxonomy" id="2012998"/>
    <lineage>
        <taxon>Bacteria</taxon>
        <taxon>Pseudomonadati</taxon>
        <taxon>Bacteria division LCP-89</taxon>
    </lineage>
</organism>
<dbReference type="SUPFAM" id="SSF53649">
    <property type="entry name" value="Alkaline phosphatase-like"/>
    <property type="match status" value="1"/>
</dbReference>
<dbReference type="Gene3D" id="3.40.720.10">
    <property type="entry name" value="Alkaline Phosphatase, subunit A"/>
    <property type="match status" value="1"/>
</dbReference>
<dbReference type="PANTHER" id="PTHR10151:SF120">
    <property type="entry name" value="BIS(5'-ADENOSYL)-TRIPHOSPHATASE"/>
    <property type="match status" value="1"/>
</dbReference>
<feature type="transmembrane region" description="Helical" evidence="1">
    <location>
        <begin position="12"/>
        <end position="36"/>
    </location>
</feature>
<feature type="transmembrane region" description="Helical" evidence="1">
    <location>
        <begin position="123"/>
        <end position="141"/>
    </location>
</feature>
<dbReference type="AlphaFoldDB" id="A0A532UZ32"/>
<feature type="transmembrane region" description="Helical" evidence="1">
    <location>
        <begin position="162"/>
        <end position="180"/>
    </location>
</feature>
<dbReference type="PANTHER" id="PTHR10151">
    <property type="entry name" value="ECTONUCLEOTIDE PYROPHOSPHATASE/PHOSPHODIESTERASE"/>
    <property type="match status" value="1"/>
</dbReference>
<evidence type="ECO:0000313" key="3">
    <source>
        <dbReference type="Proteomes" id="UP000319619"/>
    </source>
</evidence>
<reference evidence="2 3" key="1">
    <citation type="submission" date="2017-06" db="EMBL/GenBank/DDBJ databases">
        <title>Novel microbial phyla capable of carbon fixation and sulfur reduction in deep-sea sediments.</title>
        <authorList>
            <person name="Huang J."/>
            <person name="Baker B."/>
            <person name="Wang Y."/>
        </authorList>
    </citation>
    <scope>NUCLEOTIDE SEQUENCE [LARGE SCALE GENOMIC DNA]</scope>
    <source>
        <strain evidence="2">B3_LCP</strain>
    </source>
</reference>
<feature type="transmembrane region" description="Helical" evidence="1">
    <location>
        <begin position="56"/>
        <end position="78"/>
    </location>
</feature>
<evidence type="ECO:0000313" key="2">
    <source>
        <dbReference type="EMBL" id="TKJ40007.1"/>
    </source>
</evidence>